<comment type="caution">
    <text evidence="1">The sequence shown here is derived from an EMBL/GenBank/DDBJ whole genome shotgun (WGS) entry which is preliminary data.</text>
</comment>
<evidence type="ECO:0000313" key="1">
    <source>
        <dbReference type="EMBL" id="GLS21793.1"/>
    </source>
</evidence>
<sequence length="96" mass="10329">MAEALLMLLKPGGDMALGFRGRTIVHGLQDFLDGGHGRDSRGRRGAVIPDALQREAMLRRSGTVRRQGRPIRGTVPDLRSVTACRIASGMTPYASA</sequence>
<proteinExistence type="predicted"/>
<dbReference type="EMBL" id="BSPC01000054">
    <property type="protein sequence ID" value="GLS21793.1"/>
    <property type="molecule type" value="Genomic_DNA"/>
</dbReference>
<evidence type="ECO:0000313" key="2">
    <source>
        <dbReference type="Proteomes" id="UP001156882"/>
    </source>
</evidence>
<protein>
    <submittedName>
        <fullName evidence="1">Uncharacterized protein</fullName>
    </submittedName>
</protein>
<reference evidence="2" key="1">
    <citation type="journal article" date="2019" name="Int. J. Syst. Evol. Microbiol.">
        <title>The Global Catalogue of Microorganisms (GCM) 10K type strain sequencing project: providing services to taxonomists for standard genome sequencing and annotation.</title>
        <authorList>
            <consortium name="The Broad Institute Genomics Platform"/>
            <consortium name="The Broad Institute Genome Sequencing Center for Infectious Disease"/>
            <person name="Wu L."/>
            <person name="Ma J."/>
        </authorList>
    </citation>
    <scope>NUCLEOTIDE SEQUENCE [LARGE SCALE GENOMIC DNA]</scope>
    <source>
        <strain evidence="2">NBRC 101365</strain>
    </source>
</reference>
<gene>
    <name evidence="1" type="ORF">GCM10007874_48100</name>
</gene>
<keyword evidence="2" id="KW-1185">Reference proteome</keyword>
<accession>A0ABQ6CN96</accession>
<dbReference type="Proteomes" id="UP001156882">
    <property type="component" value="Unassembled WGS sequence"/>
</dbReference>
<organism evidence="1 2">
    <name type="scientific">Labrys miyagiensis</name>
    <dbReference type="NCBI Taxonomy" id="346912"/>
    <lineage>
        <taxon>Bacteria</taxon>
        <taxon>Pseudomonadati</taxon>
        <taxon>Pseudomonadota</taxon>
        <taxon>Alphaproteobacteria</taxon>
        <taxon>Hyphomicrobiales</taxon>
        <taxon>Xanthobacteraceae</taxon>
        <taxon>Labrys</taxon>
    </lineage>
</organism>
<name>A0ABQ6CN96_9HYPH</name>